<feature type="domain" description="Flagellar hook protein FlgE/F/G-like D1" evidence="5">
    <location>
        <begin position="96"/>
        <end position="168"/>
    </location>
</feature>
<evidence type="ECO:0000259" key="5">
    <source>
        <dbReference type="Pfam" id="PF22692"/>
    </source>
</evidence>
<keyword evidence="6" id="KW-0282">Flagellum</keyword>
<keyword evidence="7" id="KW-1185">Reference proteome</keyword>
<dbReference type="InterPro" id="IPR020013">
    <property type="entry name" value="Flagellar_FlgE/F/G"/>
</dbReference>
<feature type="domain" description="Flagellar basal-body/hook protein C-terminal" evidence="4">
    <location>
        <begin position="227"/>
        <end position="272"/>
    </location>
</feature>
<keyword evidence="2" id="KW-0975">Bacterial flagellum</keyword>
<keyword evidence="6" id="KW-0969">Cilium</keyword>
<dbReference type="InterPro" id="IPR001444">
    <property type="entry name" value="Flag_bb_rod_N"/>
</dbReference>
<dbReference type="SUPFAM" id="SSF117143">
    <property type="entry name" value="Flagellar hook protein flgE"/>
    <property type="match status" value="1"/>
</dbReference>
<dbReference type="EMBL" id="BMFT01000002">
    <property type="protein sequence ID" value="GGH32825.1"/>
    <property type="molecule type" value="Genomic_DNA"/>
</dbReference>
<dbReference type="InterPro" id="IPR053967">
    <property type="entry name" value="LlgE_F_G-like_D1"/>
</dbReference>
<evidence type="ECO:0000259" key="3">
    <source>
        <dbReference type="Pfam" id="PF00460"/>
    </source>
</evidence>
<comment type="subcellular location">
    <subcellularLocation>
        <location evidence="2">Bacterial flagellum basal body</location>
    </subcellularLocation>
</comment>
<dbReference type="NCBIfam" id="TIGR03506">
    <property type="entry name" value="FlgEFG_subfam"/>
    <property type="match status" value="2"/>
</dbReference>
<dbReference type="InterPro" id="IPR037925">
    <property type="entry name" value="FlgE/F/G-like"/>
</dbReference>
<dbReference type="InterPro" id="IPR010930">
    <property type="entry name" value="Flg_bb/hook_C_dom"/>
</dbReference>
<keyword evidence="6" id="KW-0966">Cell projection</keyword>
<evidence type="ECO:0000259" key="4">
    <source>
        <dbReference type="Pfam" id="PF06429"/>
    </source>
</evidence>
<evidence type="ECO:0000313" key="6">
    <source>
        <dbReference type="EMBL" id="GGH32825.1"/>
    </source>
</evidence>
<comment type="similarity">
    <text evidence="1 2">Belongs to the flagella basal body rod proteins family.</text>
</comment>
<reference evidence="7" key="1">
    <citation type="journal article" date="2019" name="Int. J. Syst. Evol. Microbiol.">
        <title>The Global Catalogue of Microorganisms (GCM) 10K type strain sequencing project: providing services to taxonomists for standard genome sequencing and annotation.</title>
        <authorList>
            <consortium name="The Broad Institute Genomics Platform"/>
            <consortium name="The Broad Institute Genome Sequencing Center for Infectious Disease"/>
            <person name="Wu L."/>
            <person name="Ma J."/>
        </authorList>
    </citation>
    <scope>NUCLEOTIDE SEQUENCE [LARGE SCALE GENOMIC DNA]</scope>
    <source>
        <strain evidence="7">CGMCC 1.12769</strain>
    </source>
</reference>
<feature type="domain" description="Flagellar basal body rod protein N-terminal" evidence="3">
    <location>
        <begin position="15"/>
        <end position="35"/>
    </location>
</feature>
<organism evidence="6 7">
    <name type="scientific">Paenibacillus segetis</name>
    <dbReference type="NCBI Taxonomy" id="1325360"/>
    <lineage>
        <taxon>Bacteria</taxon>
        <taxon>Bacillati</taxon>
        <taxon>Bacillota</taxon>
        <taxon>Bacilli</taxon>
        <taxon>Bacillales</taxon>
        <taxon>Paenibacillaceae</taxon>
        <taxon>Paenibacillus</taxon>
    </lineage>
</organism>
<dbReference type="Proteomes" id="UP000659344">
    <property type="component" value="Unassembled WGS sequence"/>
</dbReference>
<evidence type="ECO:0000256" key="1">
    <source>
        <dbReference type="ARBA" id="ARBA00009677"/>
    </source>
</evidence>
<evidence type="ECO:0000256" key="2">
    <source>
        <dbReference type="RuleBase" id="RU362116"/>
    </source>
</evidence>
<name>A0ABQ1YNL7_9BACL</name>
<sequence>MNNSMISAMVSMSGIQQRLDMISDNMANLDTVGYKRKEASFEDTLTRVKEQSSEFKLPGRATPSGFNLGFGAQATTATLNFSQGSIVDTGNLTDLAIEGNGLFAVQAEGGVQAYTRAGDFQLQPNPEDPETAYLVTNRGHYLLNVEGDRIEVPSGSKLQIDRDGNITAKVGNTDTAIGTIHLVSVQRPDALIQKDDNLFVLAPGSNVDDILTDIWGLPEEQQVAHIRQGALEKSNVDLTKEMADMVQVQRAYQLAARALTSSDTMMNLANNLRG</sequence>
<dbReference type="Pfam" id="PF00460">
    <property type="entry name" value="Flg_bb_rod"/>
    <property type="match status" value="1"/>
</dbReference>
<dbReference type="PANTHER" id="PTHR30435">
    <property type="entry name" value="FLAGELLAR PROTEIN"/>
    <property type="match status" value="1"/>
</dbReference>
<dbReference type="RefSeq" id="WP_188541363.1">
    <property type="nucleotide sequence ID" value="NZ_BMFT01000002.1"/>
</dbReference>
<dbReference type="Pfam" id="PF22692">
    <property type="entry name" value="LlgE_F_G_D1"/>
    <property type="match status" value="1"/>
</dbReference>
<protein>
    <submittedName>
        <fullName evidence="6">Flagellar basal body rod protein FlgG</fullName>
    </submittedName>
</protein>
<gene>
    <name evidence="6" type="ORF">GCM10008013_37480</name>
</gene>
<dbReference type="Pfam" id="PF06429">
    <property type="entry name" value="Flg_bbr_C"/>
    <property type="match status" value="1"/>
</dbReference>
<dbReference type="PANTHER" id="PTHR30435:SF19">
    <property type="entry name" value="FLAGELLAR BASAL-BODY ROD PROTEIN FLGG"/>
    <property type="match status" value="1"/>
</dbReference>
<comment type="caution">
    <text evidence="6">The sequence shown here is derived from an EMBL/GenBank/DDBJ whole genome shotgun (WGS) entry which is preliminary data.</text>
</comment>
<proteinExistence type="inferred from homology"/>
<accession>A0ABQ1YNL7</accession>
<evidence type="ECO:0000313" key="7">
    <source>
        <dbReference type="Proteomes" id="UP000659344"/>
    </source>
</evidence>